<feature type="domain" description="Histidine-specific methyltransferase SAM-dependent" evidence="3">
    <location>
        <begin position="24"/>
        <end position="323"/>
    </location>
</feature>
<evidence type="ECO:0000256" key="2">
    <source>
        <dbReference type="ARBA" id="ARBA00022679"/>
    </source>
</evidence>
<dbReference type="OrthoDB" id="5289726at2"/>
<evidence type="ECO:0000259" key="3">
    <source>
        <dbReference type="Pfam" id="PF10017"/>
    </source>
</evidence>
<dbReference type="SUPFAM" id="SSF53335">
    <property type="entry name" value="S-adenosyl-L-methionine-dependent methyltransferases"/>
    <property type="match status" value="1"/>
</dbReference>
<dbReference type="InterPro" id="IPR019257">
    <property type="entry name" value="MeTrfase_dom"/>
</dbReference>
<gene>
    <name evidence="4" type="ORF">C8N24_2604</name>
</gene>
<dbReference type="AlphaFoldDB" id="A0A660LDQ1"/>
<dbReference type="NCBIfam" id="TIGR03438">
    <property type="entry name" value="egtD_ergothio"/>
    <property type="match status" value="1"/>
</dbReference>
<dbReference type="PANTHER" id="PTHR43397">
    <property type="entry name" value="ERGOTHIONEINE BIOSYNTHESIS PROTEIN 1"/>
    <property type="match status" value="1"/>
</dbReference>
<dbReference type="Pfam" id="PF10017">
    <property type="entry name" value="Methyltransf_33"/>
    <property type="match status" value="1"/>
</dbReference>
<dbReference type="InterPro" id="IPR029063">
    <property type="entry name" value="SAM-dependent_MTases_sf"/>
</dbReference>
<dbReference type="PIRSF" id="PIRSF018005">
    <property type="entry name" value="UCP018005"/>
    <property type="match status" value="1"/>
</dbReference>
<dbReference type="Proteomes" id="UP000278962">
    <property type="component" value="Unassembled WGS sequence"/>
</dbReference>
<dbReference type="Gene3D" id="3.40.50.150">
    <property type="entry name" value="Vaccinia Virus protein VP39"/>
    <property type="match status" value="1"/>
</dbReference>
<evidence type="ECO:0000313" key="4">
    <source>
        <dbReference type="EMBL" id="RKQ92749.1"/>
    </source>
</evidence>
<dbReference type="InterPro" id="IPR035094">
    <property type="entry name" value="EgtD"/>
</dbReference>
<name>A0A660LDQ1_9ACTN</name>
<keyword evidence="5" id="KW-1185">Reference proteome</keyword>
<accession>A0A660LDQ1</accession>
<keyword evidence="1 4" id="KW-0489">Methyltransferase</keyword>
<dbReference type="GO" id="GO:0008168">
    <property type="term" value="F:methyltransferase activity"/>
    <property type="evidence" value="ECO:0007669"/>
    <property type="project" value="UniProtKB-KW"/>
</dbReference>
<organism evidence="4 5">
    <name type="scientific">Solirubrobacter pauli</name>
    <dbReference type="NCBI Taxonomy" id="166793"/>
    <lineage>
        <taxon>Bacteria</taxon>
        <taxon>Bacillati</taxon>
        <taxon>Actinomycetota</taxon>
        <taxon>Thermoleophilia</taxon>
        <taxon>Solirubrobacterales</taxon>
        <taxon>Solirubrobacteraceae</taxon>
        <taxon>Solirubrobacter</taxon>
    </lineage>
</organism>
<protein>
    <submittedName>
        <fullName evidence="4">L-histidine N-alpha-methyltransferase</fullName>
    </submittedName>
</protein>
<dbReference type="InterPro" id="IPR051128">
    <property type="entry name" value="EgtD_Methyltrsf_superfamily"/>
</dbReference>
<evidence type="ECO:0000256" key="1">
    <source>
        <dbReference type="ARBA" id="ARBA00022603"/>
    </source>
</evidence>
<reference evidence="4 5" key="1">
    <citation type="submission" date="2018-10" db="EMBL/GenBank/DDBJ databases">
        <title>Genomic Encyclopedia of Archaeal and Bacterial Type Strains, Phase II (KMG-II): from individual species to whole genera.</title>
        <authorList>
            <person name="Goeker M."/>
        </authorList>
    </citation>
    <scope>NUCLEOTIDE SEQUENCE [LARGE SCALE GENOMIC DNA]</scope>
    <source>
        <strain evidence="4 5">DSM 14954</strain>
    </source>
</reference>
<proteinExistence type="predicted"/>
<dbReference type="EMBL" id="RBIL01000001">
    <property type="protein sequence ID" value="RKQ92749.1"/>
    <property type="molecule type" value="Genomic_DNA"/>
</dbReference>
<dbReference type="PANTHER" id="PTHR43397:SF1">
    <property type="entry name" value="ERGOTHIONEINE BIOSYNTHESIS PROTEIN 1"/>
    <property type="match status" value="1"/>
</dbReference>
<comment type="caution">
    <text evidence="4">The sequence shown here is derived from an EMBL/GenBank/DDBJ whole genome shotgun (WGS) entry which is preliminary data.</text>
</comment>
<dbReference type="RefSeq" id="WP_121250494.1">
    <property type="nucleotide sequence ID" value="NZ_RBIL01000001.1"/>
</dbReference>
<keyword evidence="2 4" id="KW-0808">Transferase</keyword>
<dbReference type="InterPro" id="IPR017804">
    <property type="entry name" value="MeTrfase_EgtD-like"/>
</dbReference>
<evidence type="ECO:0000313" key="5">
    <source>
        <dbReference type="Proteomes" id="UP000278962"/>
    </source>
</evidence>
<dbReference type="GO" id="GO:0032259">
    <property type="term" value="P:methylation"/>
    <property type="evidence" value="ECO:0007669"/>
    <property type="project" value="UniProtKB-KW"/>
</dbReference>
<sequence>MRTAFKDIQIVSRLGADERTLAFDVLDGLTRPFKEIPPKHFYDTEGSRLFEAITKLPEYYPTRTERAILEAEAAHIVEQTGMAELVELGSGVPTKTLLLLDAMREAGTLDRYMPFDVSEVVLRESAEMLVERYPGVRVFGVVGDFERHLDALPPAEGPRVIAFLGGTIGNFPPGSRRRFLRGLAKALRPQDALLLGTDLVKDPAVLEAAYNDSAGITAAFNRNMLAVINRELDADFDLDAFEHVAFYDREQEWIEMRLRALEPMVVNVRKLDRAVHFANREELRTEISAKFTHKRLEADLIAAGLELRELLTDPEGLFALSVAGPAR</sequence>